<gene>
    <name evidence="2" type="ORF">BJ878DRAFT_141618</name>
</gene>
<keyword evidence="1" id="KW-0812">Transmembrane</keyword>
<protein>
    <submittedName>
        <fullName evidence="2">Uncharacterized protein</fullName>
    </submittedName>
</protein>
<feature type="transmembrane region" description="Helical" evidence="1">
    <location>
        <begin position="12"/>
        <end position="36"/>
    </location>
</feature>
<keyword evidence="1" id="KW-1133">Transmembrane helix</keyword>
<organism evidence="2 3">
    <name type="scientific">Calycina marina</name>
    <dbReference type="NCBI Taxonomy" id="1763456"/>
    <lineage>
        <taxon>Eukaryota</taxon>
        <taxon>Fungi</taxon>
        <taxon>Dikarya</taxon>
        <taxon>Ascomycota</taxon>
        <taxon>Pezizomycotina</taxon>
        <taxon>Leotiomycetes</taxon>
        <taxon>Helotiales</taxon>
        <taxon>Pezizellaceae</taxon>
        <taxon>Calycina</taxon>
    </lineage>
</organism>
<dbReference type="AlphaFoldDB" id="A0A9P7ZA83"/>
<dbReference type="Pfam" id="PF07103">
    <property type="entry name" value="DUF1365"/>
    <property type="match status" value="1"/>
</dbReference>
<dbReference type="PANTHER" id="PTHR33973:SF4">
    <property type="entry name" value="OS07G0153300 PROTEIN"/>
    <property type="match status" value="1"/>
</dbReference>
<accession>A0A9P7ZA83</accession>
<evidence type="ECO:0000313" key="2">
    <source>
        <dbReference type="EMBL" id="KAG9247758.1"/>
    </source>
</evidence>
<proteinExistence type="predicted"/>
<dbReference type="PANTHER" id="PTHR33973">
    <property type="entry name" value="OS07G0153300 PROTEIN"/>
    <property type="match status" value="1"/>
</dbReference>
<dbReference type="EMBL" id="MU253764">
    <property type="protein sequence ID" value="KAG9247758.1"/>
    <property type="molecule type" value="Genomic_DNA"/>
</dbReference>
<sequence>MAILYQELQKALTVLSILWFLHHPVDLIIFTSFYLLKNSTTVWSSIDAHTNVALTVQCLYMALLTFLILQAIRVINGLRSPSTSFHGFSAEPMLFPCKTSHTRMFPTKHNFDYSYFLAGIPVGWKGTVGGVLAADVGDKTSWFSSKRGAWWTVNGDDYLARGHHPDGLQGKMHDYLHTQGQDPKDYPFAYLLTAPRFLGYSSNPVSIWYLYSASKDLASVILEVNNTFNERHIYFLQPTLSESSSASSSKSPSYHETWPKDFYVSVFNSRAGAYSLSANDPLFPSLHGPGNLHATITLLSSSPARGLSAKLIARVVSTTPALRPSRLSLLSKVRFLLTWWHVGLLTFFPRTVYQALVLFIRKRLRWVFRPEPRKATLPRAASESEAFIEVLFRRYLRDVVENSGGGVRVRYTGAGVEDSGTETMGSAAEQPMPDGQIEEVGIKILTPLFYSRFTRYTCTPSAFLCEIDSGTAISSNANSTFLSSLDSAAFSSISPLSWRWHLLDRLRKPPARITCLDEPFITRPFPPTPTTSAFEFETWIRNTCTPTEKDQYVSRVLKMFIASHIAFDTEELLDLEIFSLRVAAIWGLVRMCY</sequence>
<comment type="caution">
    <text evidence="2">The sequence shown here is derived from an EMBL/GenBank/DDBJ whole genome shotgun (WGS) entry which is preliminary data.</text>
</comment>
<dbReference type="InterPro" id="IPR010775">
    <property type="entry name" value="DUF1365"/>
</dbReference>
<name>A0A9P7ZA83_9HELO</name>
<feature type="transmembrane region" description="Helical" evidence="1">
    <location>
        <begin position="48"/>
        <end position="69"/>
    </location>
</feature>
<dbReference type="Proteomes" id="UP000887226">
    <property type="component" value="Unassembled WGS sequence"/>
</dbReference>
<keyword evidence="3" id="KW-1185">Reference proteome</keyword>
<reference evidence="2" key="1">
    <citation type="journal article" date="2021" name="IMA Fungus">
        <title>Genomic characterization of three marine fungi, including Emericellopsis atlantica sp. nov. with signatures of a generalist lifestyle and marine biomass degradation.</title>
        <authorList>
            <person name="Hagestad O.C."/>
            <person name="Hou L."/>
            <person name="Andersen J.H."/>
            <person name="Hansen E.H."/>
            <person name="Altermark B."/>
            <person name="Li C."/>
            <person name="Kuhnert E."/>
            <person name="Cox R.J."/>
            <person name="Crous P.W."/>
            <person name="Spatafora J.W."/>
            <person name="Lail K."/>
            <person name="Amirebrahimi M."/>
            <person name="Lipzen A."/>
            <person name="Pangilinan J."/>
            <person name="Andreopoulos W."/>
            <person name="Hayes R.D."/>
            <person name="Ng V."/>
            <person name="Grigoriev I.V."/>
            <person name="Jackson S.A."/>
            <person name="Sutton T.D.S."/>
            <person name="Dobson A.D.W."/>
            <person name="Rama T."/>
        </authorList>
    </citation>
    <scope>NUCLEOTIDE SEQUENCE</scope>
    <source>
        <strain evidence="2">TRa3180A</strain>
    </source>
</reference>
<keyword evidence="1" id="KW-0472">Membrane</keyword>
<dbReference type="OrthoDB" id="3340520at2759"/>
<evidence type="ECO:0000313" key="3">
    <source>
        <dbReference type="Proteomes" id="UP000887226"/>
    </source>
</evidence>
<evidence type="ECO:0000256" key="1">
    <source>
        <dbReference type="SAM" id="Phobius"/>
    </source>
</evidence>